<dbReference type="HAMAP" id="MF_00530">
    <property type="entry name" value="ATP_synth_epsil_bac"/>
    <property type="match status" value="1"/>
</dbReference>
<keyword evidence="7 8" id="KW-0066">ATP synthesis</keyword>
<dbReference type="CDD" id="cd12152">
    <property type="entry name" value="F1-ATPase_delta"/>
    <property type="match status" value="1"/>
</dbReference>
<dbReference type="PANTHER" id="PTHR13822">
    <property type="entry name" value="ATP SYNTHASE DELTA/EPSILON CHAIN"/>
    <property type="match status" value="1"/>
</dbReference>
<sequence length="150" mass="16585">MPIHFEITTPEKTVYKEEVDQVTVPTSTGEITILPNHIPLVSQLVAGELVVKRGDEITHMAVSGGFLEVRKNNEVVVLADSAEKAEEIDTKRAEEARERARQLMNGKRHDAEAFAEAVAELEKSMARLKVAKRARHRGHHGLGSEGVLTE</sequence>
<dbReference type="NCBIfam" id="TIGR01216">
    <property type="entry name" value="ATP_synt_epsi"/>
    <property type="match status" value="1"/>
</dbReference>
<evidence type="ECO:0000256" key="10">
    <source>
        <dbReference type="SAM" id="MobiDB-lite"/>
    </source>
</evidence>
<dbReference type="EMBL" id="MGEP01000012">
    <property type="protein sequence ID" value="OGL87415.1"/>
    <property type="molecule type" value="Genomic_DNA"/>
</dbReference>
<reference evidence="13 14" key="1">
    <citation type="journal article" date="2016" name="Nat. Commun.">
        <title>Thousands of microbial genomes shed light on interconnected biogeochemical processes in an aquifer system.</title>
        <authorList>
            <person name="Anantharaman K."/>
            <person name="Brown C.T."/>
            <person name="Hug L.A."/>
            <person name="Sharon I."/>
            <person name="Castelle C.J."/>
            <person name="Probst A.J."/>
            <person name="Thomas B.C."/>
            <person name="Singh A."/>
            <person name="Wilkins M.J."/>
            <person name="Karaoz U."/>
            <person name="Brodie E.L."/>
            <person name="Williams K.H."/>
            <person name="Hubbard S.S."/>
            <person name="Banfield J.F."/>
        </authorList>
    </citation>
    <scope>NUCLEOTIDE SEQUENCE [LARGE SCALE GENOMIC DNA]</scope>
</reference>
<feature type="compositionally biased region" description="Basic residues" evidence="10">
    <location>
        <begin position="131"/>
        <end position="140"/>
    </location>
</feature>
<proteinExistence type="inferred from homology"/>
<dbReference type="GO" id="GO:0005524">
    <property type="term" value="F:ATP binding"/>
    <property type="evidence" value="ECO:0007669"/>
    <property type="project" value="UniProtKB-UniRule"/>
</dbReference>
<evidence type="ECO:0000256" key="2">
    <source>
        <dbReference type="ARBA" id="ARBA00005712"/>
    </source>
</evidence>
<keyword evidence="8" id="KW-1003">Cell membrane</keyword>
<dbReference type="InterPro" id="IPR036794">
    <property type="entry name" value="ATP_F1_dsu/esu_C_sf"/>
</dbReference>
<dbReference type="AlphaFoldDB" id="A0A1F7VAD4"/>
<evidence type="ECO:0000256" key="7">
    <source>
        <dbReference type="ARBA" id="ARBA00023310"/>
    </source>
</evidence>
<name>A0A1F7VAD4_9BACT</name>
<evidence type="ECO:0000256" key="6">
    <source>
        <dbReference type="ARBA" id="ARBA00023196"/>
    </source>
</evidence>
<evidence type="ECO:0000259" key="12">
    <source>
        <dbReference type="Pfam" id="PF02823"/>
    </source>
</evidence>
<comment type="similarity">
    <text evidence="2 8 9">Belongs to the ATPase epsilon chain family.</text>
</comment>
<dbReference type="SUPFAM" id="SSF46604">
    <property type="entry name" value="Epsilon subunit of F1F0-ATP synthase C-terminal domain"/>
    <property type="match status" value="1"/>
</dbReference>
<organism evidence="13 14">
    <name type="scientific">Candidatus Uhrbacteria bacterium RIFCSPLOWO2_02_FULL_48_12</name>
    <dbReference type="NCBI Taxonomy" id="1802407"/>
    <lineage>
        <taxon>Bacteria</taxon>
        <taxon>Candidatus Uhriibacteriota</taxon>
    </lineage>
</organism>
<evidence type="ECO:0000256" key="4">
    <source>
        <dbReference type="ARBA" id="ARBA00023065"/>
    </source>
</evidence>
<keyword evidence="6 8" id="KW-0139">CF(1)</keyword>
<evidence type="ECO:0000256" key="8">
    <source>
        <dbReference type="HAMAP-Rule" id="MF_00530"/>
    </source>
</evidence>
<comment type="caution">
    <text evidence="13">The sequence shown here is derived from an EMBL/GenBank/DDBJ whole genome shotgun (WGS) entry which is preliminary data.</text>
</comment>
<dbReference type="GO" id="GO:0046933">
    <property type="term" value="F:proton-transporting ATP synthase activity, rotational mechanism"/>
    <property type="evidence" value="ECO:0007669"/>
    <property type="project" value="UniProtKB-UniRule"/>
</dbReference>
<protein>
    <recommendedName>
        <fullName evidence="8">ATP synthase epsilon chain</fullName>
    </recommendedName>
    <alternativeName>
        <fullName evidence="8">ATP synthase F1 sector epsilon subunit</fullName>
    </alternativeName>
    <alternativeName>
        <fullName evidence="8">F-ATPase epsilon subunit</fullName>
    </alternativeName>
</protein>
<keyword evidence="3 8" id="KW-0813">Transport</keyword>
<comment type="function">
    <text evidence="8">Produces ATP from ADP in the presence of a proton gradient across the membrane.</text>
</comment>
<dbReference type="GO" id="GO:0005886">
    <property type="term" value="C:plasma membrane"/>
    <property type="evidence" value="ECO:0007669"/>
    <property type="project" value="UniProtKB-SubCell"/>
</dbReference>
<feature type="domain" description="ATP synthase epsilon subunit C-terminal" evidence="11">
    <location>
        <begin position="86"/>
        <end position="132"/>
    </location>
</feature>
<accession>A0A1F7VAD4</accession>
<evidence type="ECO:0000259" key="11">
    <source>
        <dbReference type="Pfam" id="PF00401"/>
    </source>
</evidence>
<evidence type="ECO:0000313" key="13">
    <source>
        <dbReference type="EMBL" id="OGL87415.1"/>
    </source>
</evidence>
<keyword evidence="4 8" id="KW-0406">Ion transport</keyword>
<feature type="domain" description="ATP synthase F1 complex delta/epsilon subunit N-terminal" evidence="12">
    <location>
        <begin position="3"/>
        <end position="82"/>
    </location>
</feature>
<evidence type="ECO:0000256" key="3">
    <source>
        <dbReference type="ARBA" id="ARBA00022448"/>
    </source>
</evidence>
<feature type="region of interest" description="Disordered" evidence="10">
    <location>
        <begin position="131"/>
        <end position="150"/>
    </location>
</feature>
<evidence type="ECO:0000256" key="9">
    <source>
        <dbReference type="RuleBase" id="RU003656"/>
    </source>
</evidence>
<dbReference type="Proteomes" id="UP000178723">
    <property type="component" value="Unassembled WGS sequence"/>
</dbReference>
<gene>
    <name evidence="8" type="primary">atpC</name>
    <name evidence="13" type="ORF">A3I40_02515</name>
</gene>
<keyword evidence="5 8" id="KW-0472">Membrane</keyword>
<dbReference type="Pfam" id="PF02823">
    <property type="entry name" value="ATP-synt_DE_N"/>
    <property type="match status" value="1"/>
</dbReference>
<evidence type="ECO:0000256" key="5">
    <source>
        <dbReference type="ARBA" id="ARBA00023136"/>
    </source>
</evidence>
<comment type="subunit">
    <text evidence="8 9">F-type ATPases have 2 components, CF(1) - the catalytic core - and CF(0) - the membrane proton channel. CF(1) has five subunits: alpha(3), beta(3), gamma(1), delta(1), epsilon(1). CF(0) has three main subunits: a, b and c.</text>
</comment>
<dbReference type="InterPro" id="IPR020546">
    <property type="entry name" value="ATP_synth_F1_dsu/esu_N"/>
</dbReference>
<dbReference type="InterPro" id="IPR001469">
    <property type="entry name" value="ATP_synth_F1_dsu/esu"/>
</dbReference>
<dbReference type="GO" id="GO:0045259">
    <property type="term" value="C:proton-transporting ATP synthase complex"/>
    <property type="evidence" value="ECO:0007669"/>
    <property type="project" value="UniProtKB-KW"/>
</dbReference>
<dbReference type="InterPro" id="IPR020547">
    <property type="entry name" value="ATP_synth_F1_esu_C"/>
</dbReference>
<dbReference type="InterPro" id="IPR036771">
    <property type="entry name" value="ATPsynth_dsu/esu_N"/>
</dbReference>
<dbReference type="Pfam" id="PF00401">
    <property type="entry name" value="ATP-synt_DE"/>
    <property type="match status" value="1"/>
</dbReference>
<dbReference type="SUPFAM" id="SSF51344">
    <property type="entry name" value="Epsilon subunit of F1F0-ATP synthase N-terminal domain"/>
    <property type="match status" value="1"/>
</dbReference>
<comment type="subcellular location">
    <subcellularLocation>
        <location evidence="1 8">Cell membrane</location>
        <topology evidence="1 8">Peripheral membrane protein</topology>
    </subcellularLocation>
</comment>
<evidence type="ECO:0000256" key="1">
    <source>
        <dbReference type="ARBA" id="ARBA00004202"/>
    </source>
</evidence>
<evidence type="ECO:0000313" key="14">
    <source>
        <dbReference type="Proteomes" id="UP000178723"/>
    </source>
</evidence>
<dbReference type="Gene3D" id="2.60.15.10">
    <property type="entry name" value="F0F1 ATP synthase delta/epsilon subunit, N-terminal"/>
    <property type="match status" value="1"/>
</dbReference>
<keyword evidence="8" id="KW-0375">Hydrogen ion transport</keyword>
<dbReference type="PANTHER" id="PTHR13822:SF10">
    <property type="entry name" value="ATP SYNTHASE EPSILON CHAIN, CHLOROPLASTIC"/>
    <property type="match status" value="1"/>
</dbReference>
<dbReference type="NCBIfam" id="NF009980">
    <property type="entry name" value="PRK13446.1"/>
    <property type="match status" value="1"/>
</dbReference>
<dbReference type="STRING" id="1802407.A3I40_02515"/>